<dbReference type="OrthoDB" id="9804851at2"/>
<dbReference type="EMBL" id="RZUH01000005">
    <property type="protein sequence ID" value="KAA8827753.1"/>
    <property type="molecule type" value="Genomic_DNA"/>
</dbReference>
<proteinExistence type="inferred from homology"/>
<dbReference type="Proteomes" id="UP000410049">
    <property type="component" value="Unassembled WGS sequence"/>
</dbReference>
<evidence type="ECO:0000313" key="8">
    <source>
        <dbReference type="EMBL" id="KAA8827753.1"/>
    </source>
</evidence>
<reference evidence="9 10" key="1">
    <citation type="journal article" date="2017" name="BMC Genomics">
        <title>Comparative genomic and phylogenomic analyses of the Bifidobacteriaceae family.</title>
        <authorList>
            <person name="Lugli G.A."/>
            <person name="Milani C."/>
            <person name="Turroni F."/>
            <person name="Duranti S."/>
            <person name="Mancabelli L."/>
            <person name="Mangifesta M."/>
            <person name="Ferrario C."/>
            <person name="Modesto M."/>
            <person name="Mattarelli P."/>
            <person name="Jiri K."/>
            <person name="van Sinderen D."/>
            <person name="Ventura M."/>
        </authorList>
    </citation>
    <scope>NUCLEOTIDE SEQUENCE [LARGE SCALE GENOMIC DNA]</scope>
    <source>
        <strain evidence="9 10">DSM 100196</strain>
    </source>
</reference>
<evidence type="ECO:0000256" key="1">
    <source>
        <dbReference type="ARBA" id="ARBA00006598"/>
    </source>
</evidence>
<evidence type="ECO:0000256" key="4">
    <source>
        <dbReference type="ARBA" id="ARBA00071664"/>
    </source>
</evidence>
<dbReference type="RefSeq" id="WP_094667477.1">
    <property type="nucleotide sequence ID" value="NZ_MWWW01000010.1"/>
</dbReference>
<dbReference type="InterPro" id="IPR037229">
    <property type="entry name" value="Ribosomal_bL35_sf"/>
</dbReference>
<dbReference type="HAMAP" id="MF_00514">
    <property type="entry name" value="Ribosomal_bL35"/>
    <property type="match status" value="1"/>
</dbReference>
<dbReference type="GO" id="GO:1990904">
    <property type="term" value="C:ribonucleoprotein complex"/>
    <property type="evidence" value="ECO:0007669"/>
    <property type="project" value="UniProtKB-KW"/>
</dbReference>
<evidence type="ECO:0000256" key="6">
    <source>
        <dbReference type="RuleBase" id="RU000568"/>
    </source>
</evidence>
<organism evidence="9 10">
    <name type="scientific">Bifidobacterium myosotis</name>
    <dbReference type="NCBI Taxonomy" id="1630166"/>
    <lineage>
        <taxon>Bacteria</taxon>
        <taxon>Bacillati</taxon>
        <taxon>Actinomycetota</taxon>
        <taxon>Actinomycetes</taxon>
        <taxon>Bifidobacteriales</taxon>
        <taxon>Bifidobacteriaceae</taxon>
        <taxon>Bifidobacterium</taxon>
    </lineage>
</organism>
<keyword evidence="3 5" id="KW-0687">Ribonucleoprotein</keyword>
<dbReference type="GO" id="GO:0005840">
    <property type="term" value="C:ribosome"/>
    <property type="evidence" value="ECO:0007669"/>
    <property type="project" value="UniProtKB-KW"/>
</dbReference>
<gene>
    <name evidence="5" type="primary">rpmI</name>
    <name evidence="9" type="ORF">BMYO_1011</name>
    <name evidence="8" type="ORF">EMO91_07930</name>
</gene>
<dbReference type="PRINTS" id="PR00064">
    <property type="entry name" value="RIBOSOMALL35"/>
</dbReference>
<dbReference type="FunFam" id="4.10.410.60:FF:000001">
    <property type="entry name" value="50S ribosomal protein L35"/>
    <property type="match status" value="1"/>
</dbReference>
<sequence>MPKMKTNSAASKRAKITGTGKVKHVGSAMRHNLEHKSARQRRALSADDVLRGGQTKKIKTLLAK</sequence>
<feature type="region of interest" description="Disordered" evidence="7">
    <location>
        <begin position="1"/>
        <end position="25"/>
    </location>
</feature>
<keyword evidence="10" id="KW-1185">Reference proteome</keyword>
<dbReference type="SUPFAM" id="SSF143034">
    <property type="entry name" value="L35p-like"/>
    <property type="match status" value="1"/>
</dbReference>
<evidence type="ECO:0000313" key="11">
    <source>
        <dbReference type="Proteomes" id="UP000410049"/>
    </source>
</evidence>
<dbReference type="GO" id="GO:0003735">
    <property type="term" value="F:structural constituent of ribosome"/>
    <property type="evidence" value="ECO:0007669"/>
    <property type="project" value="InterPro"/>
</dbReference>
<comment type="similarity">
    <text evidence="1 5 6">Belongs to the bacterial ribosomal protein bL35 family.</text>
</comment>
<dbReference type="NCBIfam" id="TIGR00001">
    <property type="entry name" value="rpmI_bact"/>
    <property type="match status" value="1"/>
</dbReference>
<dbReference type="InterPro" id="IPR021137">
    <property type="entry name" value="Ribosomal_bL35-like"/>
</dbReference>
<dbReference type="EMBL" id="MWWW01000010">
    <property type="protein sequence ID" value="OZG60052.1"/>
    <property type="molecule type" value="Genomic_DNA"/>
</dbReference>
<evidence type="ECO:0000256" key="3">
    <source>
        <dbReference type="ARBA" id="ARBA00023274"/>
    </source>
</evidence>
<feature type="compositionally biased region" description="Polar residues" evidence="7">
    <location>
        <begin position="1"/>
        <end position="10"/>
    </location>
</feature>
<accession>A0A261FLJ8</accession>
<dbReference type="Pfam" id="PF01632">
    <property type="entry name" value="Ribosomal_L35p"/>
    <property type="match status" value="1"/>
</dbReference>
<evidence type="ECO:0000313" key="9">
    <source>
        <dbReference type="EMBL" id="OZG60052.1"/>
    </source>
</evidence>
<evidence type="ECO:0000256" key="2">
    <source>
        <dbReference type="ARBA" id="ARBA00022980"/>
    </source>
</evidence>
<dbReference type="InterPro" id="IPR001706">
    <property type="entry name" value="Ribosomal_bL35"/>
</dbReference>
<comment type="caution">
    <text evidence="9">The sequence shown here is derived from an EMBL/GenBank/DDBJ whole genome shotgun (WGS) entry which is preliminary data.</text>
</comment>
<dbReference type="AlphaFoldDB" id="A0A261FLJ8"/>
<name>A0A261FLJ8_9BIFI</name>
<dbReference type="Proteomes" id="UP000216871">
    <property type="component" value="Unassembled WGS sequence"/>
</dbReference>
<reference evidence="8 11" key="2">
    <citation type="journal article" date="2019" name="Syst. Appl. Microbiol.">
        <title>Characterization of Bifidobacterium species in feaces of the Egyptian fruit bat: Description of B. vespertilionis sp. nov. and B. rousetti sp. nov.</title>
        <authorList>
            <person name="Modesto M."/>
            <person name="Satti M."/>
            <person name="Watanabe K."/>
            <person name="Puglisi E."/>
            <person name="Morelli L."/>
            <person name="Huang C.-H."/>
            <person name="Liou J.-S."/>
            <person name="Miyashita M."/>
            <person name="Tamura T."/>
            <person name="Saito S."/>
            <person name="Mori K."/>
            <person name="Huang L."/>
            <person name="Sciavilla P."/>
            <person name="Sandri C."/>
            <person name="Spiezio C."/>
            <person name="Vitali F."/>
            <person name="Cavalieri D."/>
            <person name="Perpetuini G."/>
            <person name="Tofalo R."/>
            <person name="Bonetti A."/>
            <person name="Arita M."/>
            <person name="Mattarelli P."/>
        </authorList>
    </citation>
    <scope>NUCLEOTIDE SEQUENCE [LARGE SCALE GENOMIC DNA]</scope>
    <source>
        <strain evidence="8 11">RST17</strain>
    </source>
</reference>
<protein>
    <recommendedName>
        <fullName evidence="4 5">Large ribosomal subunit protein bL35</fullName>
    </recommendedName>
</protein>
<evidence type="ECO:0000256" key="7">
    <source>
        <dbReference type="SAM" id="MobiDB-lite"/>
    </source>
</evidence>
<evidence type="ECO:0000313" key="10">
    <source>
        <dbReference type="Proteomes" id="UP000216871"/>
    </source>
</evidence>
<keyword evidence="2 5" id="KW-0689">Ribosomal protein</keyword>
<evidence type="ECO:0000256" key="5">
    <source>
        <dbReference type="HAMAP-Rule" id="MF_00514"/>
    </source>
</evidence>
<dbReference type="GO" id="GO:0006412">
    <property type="term" value="P:translation"/>
    <property type="evidence" value="ECO:0007669"/>
    <property type="project" value="UniProtKB-UniRule"/>
</dbReference>
<dbReference type="Gene3D" id="4.10.410.60">
    <property type="match status" value="1"/>
</dbReference>